<proteinExistence type="predicted"/>
<evidence type="ECO:0000313" key="1">
    <source>
        <dbReference type="EMBL" id="CAJ72299.1"/>
    </source>
</evidence>
<reference evidence="1" key="1">
    <citation type="journal article" date="2006" name="Nature">
        <title>Deciphering the evolution and metabolism of an anammox bacterium from a community genome.</title>
        <authorList>
            <person name="Strous M."/>
            <person name="Pelletier E."/>
            <person name="Mangenot S."/>
            <person name="Rattei T."/>
            <person name="Lehner A."/>
            <person name="Taylor M.W."/>
            <person name="Horn M."/>
            <person name="Daims H."/>
            <person name="Bartol-Mavel D."/>
            <person name="Wincker P."/>
            <person name="Barbe V."/>
            <person name="Fonknechten N."/>
            <person name="Vallenet D."/>
            <person name="Segurens B."/>
            <person name="Schenowitz-Truong C."/>
            <person name="Medigue C."/>
            <person name="Collingro A."/>
            <person name="Snel B."/>
            <person name="Dutilh B.E."/>
            <person name="OpDenCamp H.J.M."/>
            <person name="vanDerDrift C."/>
            <person name="Cirpus I."/>
            <person name="vanDePas-Schoonen K.T."/>
            <person name="Harhangi H.R."/>
            <person name="vanNiftrik L."/>
            <person name="Schmid M."/>
            <person name="Keltjens J."/>
            <person name="vanDeVossenberg J."/>
            <person name="Kartal B."/>
            <person name="Meier H."/>
            <person name="Frishman D."/>
            <person name="Huynen M.A."/>
            <person name="Mewes H."/>
            <person name="Weissenbach J."/>
            <person name="Jetten M.S.M."/>
            <person name="Wagner M."/>
            <person name="LePaslier D."/>
        </authorList>
    </citation>
    <scope>NUCLEOTIDE SEQUENCE</scope>
</reference>
<protein>
    <submittedName>
        <fullName evidence="1">Uncharacterized protein</fullName>
    </submittedName>
</protein>
<organism evidence="1">
    <name type="scientific">Kuenenia stuttgartiensis</name>
    <dbReference type="NCBI Taxonomy" id="174633"/>
    <lineage>
        <taxon>Bacteria</taxon>
        <taxon>Pseudomonadati</taxon>
        <taxon>Planctomycetota</taxon>
        <taxon>Candidatus Brocadiia</taxon>
        <taxon>Candidatus Brocadiales</taxon>
        <taxon>Candidatus Brocadiaceae</taxon>
        <taxon>Candidatus Kuenenia</taxon>
    </lineage>
</organism>
<dbReference type="AlphaFoldDB" id="Q1PYZ9"/>
<gene>
    <name evidence="1" type="ORF">kustd1554</name>
</gene>
<accession>Q1PYZ9</accession>
<reference evidence="1" key="2">
    <citation type="submission" date="2006-01" db="EMBL/GenBank/DDBJ databases">
        <authorList>
            <person name="Genoscope"/>
        </authorList>
    </citation>
    <scope>NUCLEOTIDE SEQUENCE</scope>
</reference>
<dbReference type="EMBL" id="CT573072">
    <property type="protein sequence ID" value="CAJ72299.1"/>
    <property type="molecule type" value="Genomic_DNA"/>
</dbReference>
<sequence>MKNGGEAFACVQYNSFNIAGLAYVQHFTSLSYMQANASPLPRMFFEKQIY</sequence>
<name>Q1PYZ9_KUEST</name>